<reference evidence="4 5" key="1">
    <citation type="journal article" date="2018" name="J. Microbiol.">
        <title>Aestuariibaculum marinum sp. nov., a marine bacterium isolated from seawater in South Korea.</title>
        <authorList>
            <person name="Choi J."/>
            <person name="Lee D."/>
            <person name="Jang J.H."/>
            <person name="Cha S."/>
            <person name="Seo T."/>
        </authorList>
    </citation>
    <scope>NUCLEOTIDE SEQUENCE [LARGE SCALE GENOMIC DNA]</scope>
    <source>
        <strain evidence="4 5">IP7</strain>
    </source>
</reference>
<dbReference type="PANTHER" id="PTHR30273:SF2">
    <property type="entry name" value="PROTEIN FECR"/>
    <property type="match status" value="1"/>
</dbReference>
<keyword evidence="1" id="KW-0472">Membrane</keyword>
<keyword evidence="5" id="KW-1185">Reference proteome</keyword>
<evidence type="ECO:0000313" key="4">
    <source>
        <dbReference type="EMBL" id="MBD0825453.1"/>
    </source>
</evidence>
<dbReference type="Proteomes" id="UP000621516">
    <property type="component" value="Unassembled WGS sequence"/>
</dbReference>
<dbReference type="Pfam" id="PF04773">
    <property type="entry name" value="FecR"/>
    <property type="match status" value="1"/>
</dbReference>
<accession>A0A8J6Q8Q7</accession>
<gene>
    <name evidence="4" type="ORF">ICJ85_15665</name>
</gene>
<dbReference type="PIRSF" id="PIRSF018266">
    <property type="entry name" value="FecR"/>
    <property type="match status" value="1"/>
</dbReference>
<dbReference type="EMBL" id="JACVXD010000017">
    <property type="protein sequence ID" value="MBD0825453.1"/>
    <property type="molecule type" value="Genomic_DNA"/>
</dbReference>
<dbReference type="PANTHER" id="PTHR30273">
    <property type="entry name" value="PERIPLASMIC SIGNAL SENSOR AND SIGMA FACTOR ACTIVATOR FECR-RELATED"/>
    <property type="match status" value="1"/>
</dbReference>
<comment type="caution">
    <text evidence="4">The sequence shown here is derived from an EMBL/GenBank/DDBJ whole genome shotgun (WGS) entry which is preliminary data.</text>
</comment>
<proteinExistence type="predicted"/>
<protein>
    <submittedName>
        <fullName evidence="4">FecR family protein</fullName>
    </submittedName>
</protein>
<dbReference type="RefSeq" id="WP_188224745.1">
    <property type="nucleotide sequence ID" value="NZ_JACVXD010000017.1"/>
</dbReference>
<dbReference type="Gene3D" id="3.55.50.30">
    <property type="match status" value="1"/>
</dbReference>
<keyword evidence="1" id="KW-0812">Transmembrane</keyword>
<dbReference type="Pfam" id="PF16344">
    <property type="entry name" value="FecR_C"/>
    <property type="match status" value="1"/>
</dbReference>
<name>A0A8J6Q8Q7_9FLAO</name>
<dbReference type="InterPro" id="IPR032508">
    <property type="entry name" value="FecR_C"/>
</dbReference>
<dbReference type="Gene3D" id="2.60.120.1440">
    <property type="match status" value="1"/>
</dbReference>
<evidence type="ECO:0000259" key="3">
    <source>
        <dbReference type="Pfam" id="PF16344"/>
    </source>
</evidence>
<evidence type="ECO:0000256" key="1">
    <source>
        <dbReference type="SAM" id="Phobius"/>
    </source>
</evidence>
<dbReference type="InterPro" id="IPR006860">
    <property type="entry name" value="FecR"/>
</dbReference>
<dbReference type="InterPro" id="IPR012373">
    <property type="entry name" value="Ferrdict_sens_TM"/>
</dbReference>
<organism evidence="4 5">
    <name type="scientific">Aestuariibaculum marinum</name>
    <dbReference type="NCBI Taxonomy" id="2683592"/>
    <lineage>
        <taxon>Bacteria</taxon>
        <taxon>Pseudomonadati</taxon>
        <taxon>Bacteroidota</taxon>
        <taxon>Flavobacteriia</taxon>
        <taxon>Flavobacteriales</taxon>
        <taxon>Flavobacteriaceae</taxon>
    </lineage>
</organism>
<feature type="domain" description="Protein FecR C-terminal" evidence="3">
    <location>
        <begin position="309"/>
        <end position="377"/>
    </location>
</feature>
<feature type="domain" description="FecR protein" evidence="2">
    <location>
        <begin position="169"/>
        <end position="265"/>
    </location>
</feature>
<sequence>MDQERVNILLIKLIERRITPRECQVLKEWIQTPSNLEYFQEFIKVNHFINSKQKFNSEESFLKLKGQMLKDSYRVKRNLLRYAATILIFISAGLYFVVQNENQNNLQINNNEIIIGSDKATLTLEDGTVVDLTEEQPLSNDKMESNGKKIVYKSNNQEKDALVYNYLTVPRGGQFFVELSDGTKIWMNSDTQIKYPVSFIEGKDRNVELIYGEAYFDVSPSIEHQGAVFKVISEVQKVEVLGTEFNISAYKGDDEIYTTLVEGEVLISRGSKQVVLKPNDQALVKVGETGVFVNQIDTYLATSWKEGVFNFNDMPLDNIMKVLSRWYDVEVVFNKENMKYETFTGVFRKTQNLKDILNSIQTTNNMSYEIENKVINIK</sequence>
<dbReference type="AlphaFoldDB" id="A0A8J6Q8Q7"/>
<keyword evidence="1" id="KW-1133">Transmembrane helix</keyword>
<feature type="transmembrane region" description="Helical" evidence="1">
    <location>
        <begin position="79"/>
        <end position="98"/>
    </location>
</feature>
<evidence type="ECO:0000313" key="5">
    <source>
        <dbReference type="Proteomes" id="UP000621516"/>
    </source>
</evidence>
<dbReference type="GO" id="GO:0016989">
    <property type="term" value="F:sigma factor antagonist activity"/>
    <property type="evidence" value="ECO:0007669"/>
    <property type="project" value="TreeGrafter"/>
</dbReference>
<evidence type="ECO:0000259" key="2">
    <source>
        <dbReference type="Pfam" id="PF04773"/>
    </source>
</evidence>